<accession>A0AAN7U0U0</accession>
<dbReference type="InterPro" id="IPR000225">
    <property type="entry name" value="Armadillo"/>
</dbReference>
<evidence type="ECO:0000256" key="3">
    <source>
        <dbReference type="ARBA" id="ARBA00004514"/>
    </source>
</evidence>
<dbReference type="InterPro" id="IPR040144">
    <property type="entry name" value="RAP1GDS1"/>
</dbReference>
<dbReference type="EMBL" id="JAVFKY010000003">
    <property type="protein sequence ID" value="KAK5579146.1"/>
    <property type="molecule type" value="Genomic_DNA"/>
</dbReference>
<dbReference type="InterPro" id="IPR016024">
    <property type="entry name" value="ARM-type_fold"/>
</dbReference>
<evidence type="ECO:0000256" key="2">
    <source>
        <dbReference type="ARBA" id="ARBA00004240"/>
    </source>
</evidence>
<dbReference type="GO" id="GO:0005829">
    <property type="term" value="C:cytosol"/>
    <property type="evidence" value="ECO:0007669"/>
    <property type="project" value="UniProtKB-SubCell"/>
</dbReference>
<keyword evidence="4" id="KW-0963">Cytoplasm</keyword>
<keyword evidence="5" id="KW-0256">Endoplasmic reticulum</keyword>
<keyword evidence="10" id="KW-1185">Reference proteome</keyword>
<evidence type="ECO:0000256" key="4">
    <source>
        <dbReference type="ARBA" id="ARBA00022490"/>
    </source>
</evidence>
<dbReference type="AlphaFoldDB" id="A0AAN7U0U0"/>
<feature type="repeat" description="ARM" evidence="7">
    <location>
        <begin position="177"/>
        <end position="210"/>
    </location>
</feature>
<evidence type="ECO:0000256" key="8">
    <source>
        <dbReference type="SAM" id="MobiDB-lite"/>
    </source>
</evidence>
<dbReference type="Gene3D" id="1.25.10.10">
    <property type="entry name" value="Leucine-rich Repeat Variant"/>
    <property type="match status" value="2"/>
</dbReference>
<evidence type="ECO:0008006" key="11">
    <source>
        <dbReference type="Google" id="ProtNLM"/>
    </source>
</evidence>
<proteinExistence type="predicted"/>
<dbReference type="FunFam" id="1.25.10.10:FF:002110">
    <property type="entry name" value="Darlin"/>
    <property type="match status" value="1"/>
</dbReference>
<feature type="region of interest" description="Disordered" evidence="8">
    <location>
        <begin position="561"/>
        <end position="584"/>
    </location>
</feature>
<evidence type="ECO:0000256" key="1">
    <source>
        <dbReference type="ARBA" id="ARBA00004173"/>
    </source>
</evidence>
<dbReference type="PROSITE" id="PS50176">
    <property type="entry name" value="ARM_REPEAT"/>
    <property type="match status" value="1"/>
</dbReference>
<dbReference type="SUPFAM" id="SSF48371">
    <property type="entry name" value="ARM repeat"/>
    <property type="match status" value="1"/>
</dbReference>
<evidence type="ECO:0000313" key="9">
    <source>
        <dbReference type="EMBL" id="KAK5579146.1"/>
    </source>
</evidence>
<keyword evidence="6" id="KW-0496">Mitochondrion</keyword>
<reference evidence="9 10" key="1">
    <citation type="submission" date="2023-11" db="EMBL/GenBank/DDBJ databases">
        <title>Dfirmibasis_genome.</title>
        <authorList>
            <person name="Edelbroek B."/>
            <person name="Kjellin J."/>
            <person name="Jerlstrom-Hultqvist J."/>
            <person name="Soderbom F."/>
        </authorList>
    </citation>
    <scope>NUCLEOTIDE SEQUENCE [LARGE SCALE GENOMIC DNA]</scope>
    <source>
        <strain evidence="9 10">TNS-C-14</strain>
    </source>
</reference>
<dbReference type="Proteomes" id="UP001344447">
    <property type="component" value="Unassembled WGS sequence"/>
</dbReference>
<dbReference type="PANTHER" id="PTHR10957">
    <property type="entry name" value="RAP1 GTPASE-GDP DISSOCIATION STIMULATOR 1"/>
    <property type="match status" value="1"/>
</dbReference>
<organism evidence="9 10">
    <name type="scientific">Dictyostelium firmibasis</name>
    <dbReference type="NCBI Taxonomy" id="79012"/>
    <lineage>
        <taxon>Eukaryota</taxon>
        <taxon>Amoebozoa</taxon>
        <taxon>Evosea</taxon>
        <taxon>Eumycetozoa</taxon>
        <taxon>Dictyostelia</taxon>
        <taxon>Dictyosteliales</taxon>
        <taxon>Dictyosteliaceae</taxon>
        <taxon>Dictyostelium</taxon>
    </lineage>
</organism>
<gene>
    <name evidence="9" type="ORF">RB653_008825</name>
</gene>
<evidence type="ECO:0000313" key="10">
    <source>
        <dbReference type="Proteomes" id="UP001344447"/>
    </source>
</evidence>
<dbReference type="GO" id="GO:0005085">
    <property type="term" value="F:guanyl-nucleotide exchange factor activity"/>
    <property type="evidence" value="ECO:0007669"/>
    <property type="project" value="InterPro"/>
</dbReference>
<sequence length="765" mass="87425">MEDIQKLINELGGEQYKDKETEHYSEEAAELLIGKIDNKSKEKTIIESNTLIFKTLADWSKVEDNRETIIRSPSNVVKKTLGLFEFLLPNGVETLNTDTTVEQSELFSMICRLIGNLTYENPPNREFIFDKSPCILKYISNFISQTKYQQLQRTSCAATANLSSETDYIQLEFFKLGVVTTLIDLICRESTSDEVSQMAIKAFNNLVDNEITQADIHFKEIHKLLGQLKKSLNKEGYYENSFANDLVSSLSTLSLNKDLQKEILKEGFLNDLIELIEESNVHREMINEFEDDDIEKDKDISIAPSTSELIFKLADNDDYRQYFYNKERDGNNASNILDRMIKIMTAPPPTYKDGDSKAQLKALDVAKVKKNITKTIALCSLEDDVIDKFIKTPKIFVDLLVDTEDTERIVNGEMIIGNLARSEPNCRLLNSYNVIELIADIMKKFPNFQPIQHLGLSSIRNLTLPNINKGFKPSETLMEDVVFNSKVHNQVIQFASLSLIKNFIGSDQSNFKLFIEFPNALQSLLDLANGRIPASIEESDDQQEQLQLDDAKIQEIEEKFEEKQQENQKETTAESGEKKQQSKKDMRVIYEATRLLLRFLENSELSTNHQEKMKQLVKESVEPFFSLLQSPFPILQVEGAKGLVLIIKQDKDLLLSRPQWIKDLVEVLSVSIIPFQQLSREQSTISSDPNHQKLLAQIQSNCNFSTELQTTILSNIFFNLSLDESICKKMKDQNIISELKTLKSKQDAPQLLSNLIQKILVQLTI</sequence>
<comment type="subcellular location">
    <subcellularLocation>
        <location evidence="3">Cytoplasm</location>
        <location evidence="3">Cytosol</location>
    </subcellularLocation>
    <subcellularLocation>
        <location evidence="2">Endoplasmic reticulum</location>
    </subcellularLocation>
    <subcellularLocation>
        <location evidence="1">Mitochondrion</location>
    </subcellularLocation>
</comment>
<evidence type="ECO:0000256" key="6">
    <source>
        <dbReference type="ARBA" id="ARBA00023128"/>
    </source>
</evidence>
<protein>
    <recommendedName>
        <fullName evidence="11">Armadillo-type fold</fullName>
    </recommendedName>
</protein>
<dbReference type="GO" id="GO:0005783">
    <property type="term" value="C:endoplasmic reticulum"/>
    <property type="evidence" value="ECO:0007669"/>
    <property type="project" value="UniProtKB-SubCell"/>
</dbReference>
<evidence type="ECO:0000256" key="7">
    <source>
        <dbReference type="PROSITE-ProRule" id="PRU00259"/>
    </source>
</evidence>
<comment type="caution">
    <text evidence="9">The sequence shown here is derived from an EMBL/GenBank/DDBJ whole genome shotgun (WGS) entry which is preliminary data.</text>
</comment>
<name>A0AAN7U0U0_9MYCE</name>
<evidence type="ECO:0000256" key="5">
    <source>
        <dbReference type="ARBA" id="ARBA00022824"/>
    </source>
</evidence>
<dbReference type="InterPro" id="IPR011989">
    <property type="entry name" value="ARM-like"/>
</dbReference>
<dbReference type="GO" id="GO:0005739">
    <property type="term" value="C:mitochondrion"/>
    <property type="evidence" value="ECO:0007669"/>
    <property type="project" value="UniProtKB-SubCell"/>
</dbReference>